<evidence type="ECO:0000313" key="2">
    <source>
        <dbReference type="EMBL" id="CAK9228367.1"/>
    </source>
</evidence>
<evidence type="ECO:0000313" key="3">
    <source>
        <dbReference type="Proteomes" id="UP001497512"/>
    </source>
</evidence>
<keyword evidence="3" id="KW-1185">Reference proteome</keyword>
<protein>
    <submittedName>
        <fullName evidence="2">Uncharacterized protein</fullName>
    </submittedName>
</protein>
<accession>A0ABP0UV91</accession>
<proteinExistence type="predicted"/>
<evidence type="ECO:0000256" key="1">
    <source>
        <dbReference type="SAM" id="MobiDB-lite"/>
    </source>
</evidence>
<gene>
    <name evidence="2" type="ORF">CSSPTR1EN2_LOCUS19007</name>
</gene>
<reference evidence="2" key="1">
    <citation type="submission" date="2024-02" db="EMBL/GenBank/DDBJ databases">
        <authorList>
            <consortium name="ELIXIR-Norway"/>
            <consortium name="Elixir Norway"/>
        </authorList>
    </citation>
    <scope>NUCLEOTIDE SEQUENCE</scope>
</reference>
<dbReference type="Proteomes" id="UP001497512">
    <property type="component" value="Chromosome 6"/>
</dbReference>
<feature type="region of interest" description="Disordered" evidence="1">
    <location>
        <begin position="1"/>
        <end position="38"/>
    </location>
</feature>
<feature type="compositionally biased region" description="Basic and acidic residues" evidence="1">
    <location>
        <begin position="28"/>
        <end position="38"/>
    </location>
</feature>
<dbReference type="EMBL" id="OZ019898">
    <property type="protein sequence ID" value="CAK9228367.1"/>
    <property type="molecule type" value="Genomic_DNA"/>
</dbReference>
<name>A0ABP0UV91_9BRYO</name>
<sequence length="132" mass="15399">MVDDDATPSNPPLGPVQQEELDLNGSQRSREKEPPRKVVRTRIDRSVWDHRLSPNPHALAIYLEFVPTSGAAPKRFEECQCEDDDVRLHCRTWVPGDSHYRWLRGPINPLPLEHRVEYLARTIRRILNFLQL</sequence>
<organism evidence="2 3">
    <name type="scientific">Sphagnum troendelagicum</name>
    <dbReference type="NCBI Taxonomy" id="128251"/>
    <lineage>
        <taxon>Eukaryota</taxon>
        <taxon>Viridiplantae</taxon>
        <taxon>Streptophyta</taxon>
        <taxon>Embryophyta</taxon>
        <taxon>Bryophyta</taxon>
        <taxon>Sphagnophytina</taxon>
        <taxon>Sphagnopsida</taxon>
        <taxon>Sphagnales</taxon>
        <taxon>Sphagnaceae</taxon>
        <taxon>Sphagnum</taxon>
    </lineage>
</organism>